<evidence type="ECO:0000256" key="1">
    <source>
        <dbReference type="SAM" id="SignalP"/>
    </source>
</evidence>
<dbReference type="Proteomes" id="UP000729733">
    <property type="component" value="Unassembled WGS sequence"/>
</dbReference>
<evidence type="ECO:0000313" key="3">
    <source>
        <dbReference type="Proteomes" id="UP000729733"/>
    </source>
</evidence>
<protein>
    <submittedName>
        <fullName evidence="2">Uncharacterized protein</fullName>
    </submittedName>
</protein>
<accession>A0A964BQ41</accession>
<organism evidence="2 3">
    <name type="scientific">Waterburya agarophytonicola KI4</name>
    <dbReference type="NCBI Taxonomy" id="2874699"/>
    <lineage>
        <taxon>Bacteria</taxon>
        <taxon>Bacillati</taxon>
        <taxon>Cyanobacteriota</taxon>
        <taxon>Cyanophyceae</taxon>
        <taxon>Pleurocapsales</taxon>
        <taxon>Hyellaceae</taxon>
        <taxon>Waterburya</taxon>
        <taxon>Waterburya agarophytonicola</taxon>
    </lineage>
</organism>
<dbReference type="AlphaFoldDB" id="A0A964BQ41"/>
<name>A0A964BQ41_9CYAN</name>
<proteinExistence type="predicted"/>
<keyword evidence="1" id="KW-0732">Signal</keyword>
<sequence>MKSYKLLSILLAFCYFLNKPAIAQNVEVNLLPNFNEISFKDLDTFREGGTIGTEFNELVGRDISRQFNAGDRVEDVLQLGDLEASLAPQEFTLNDINDRLLEQPNDFSILPLSEFSLLEEQTLENLVDAIPGLGQEQAADIEPIKALLEQEGFRTDTNLDTLVIDQSIADLELSSIDLENFSVDSIPNLTDTQLGSFENFEQSAISEVPGLSQVPLGDFPNGIPLAGTFIARIDFVWGGAESERNRTISGSYVEGFQVPCDLNCEYLELDDIENIGSTIQLPFEGKQWIAGREHWVKGGTGCFSGLREPTGIHPFGPTFKLVLWRTDETTDTAQIVMFFNIKTQCGETPYVIGPIPFPLGFVRVNDYVFIGVGG</sequence>
<keyword evidence="3" id="KW-1185">Reference proteome</keyword>
<feature type="chain" id="PRO_5037586596" evidence="1">
    <location>
        <begin position="24"/>
        <end position="374"/>
    </location>
</feature>
<reference evidence="2" key="1">
    <citation type="journal article" date="2021" name="Antonie Van Leeuwenhoek">
        <title>Draft genome and description of Waterburya agarophytonicola gen. nov. sp. nov. (Pleurocapsales, Cyanobacteria): a seaweed symbiont.</title>
        <authorList>
            <person name="Bonthond G."/>
            <person name="Shalygin S."/>
            <person name="Bayer T."/>
            <person name="Weinberger F."/>
        </authorList>
    </citation>
    <scope>NUCLEOTIDE SEQUENCE</scope>
    <source>
        <strain evidence="2">KI4</strain>
    </source>
</reference>
<gene>
    <name evidence="2" type="ORF">I4641_02490</name>
</gene>
<comment type="caution">
    <text evidence="2">The sequence shown here is derived from an EMBL/GenBank/DDBJ whole genome shotgun (WGS) entry which is preliminary data.</text>
</comment>
<dbReference type="RefSeq" id="WP_229638849.1">
    <property type="nucleotide sequence ID" value="NZ_JADWDC010000004.1"/>
</dbReference>
<dbReference type="EMBL" id="JADWDC010000004">
    <property type="protein sequence ID" value="MCC0175850.1"/>
    <property type="molecule type" value="Genomic_DNA"/>
</dbReference>
<evidence type="ECO:0000313" key="2">
    <source>
        <dbReference type="EMBL" id="MCC0175850.1"/>
    </source>
</evidence>
<feature type="signal peptide" evidence="1">
    <location>
        <begin position="1"/>
        <end position="23"/>
    </location>
</feature>